<name>A0A229SYM5_9PSEU</name>
<feature type="domain" description="General stress protein 17M-like" evidence="3">
    <location>
        <begin position="30"/>
        <end position="104"/>
    </location>
</feature>
<proteinExistence type="predicted"/>
<comment type="caution">
    <text evidence="4">The sequence shown here is derived from an EMBL/GenBank/DDBJ whole genome shotgun (WGS) entry which is preliminary data.</text>
</comment>
<keyword evidence="2" id="KW-0812">Transmembrane</keyword>
<reference evidence="5" key="1">
    <citation type="submission" date="2017-07" db="EMBL/GenBank/DDBJ databases">
        <title>Comparative genome mining reveals phylogenetic distribution patterns of secondary metabolites in Amycolatopsis.</title>
        <authorList>
            <person name="Adamek M."/>
            <person name="Alanjary M."/>
            <person name="Sales-Ortells H."/>
            <person name="Goodfellow M."/>
            <person name="Bull A.T."/>
            <person name="Kalinowski J."/>
            <person name="Ziemert N."/>
        </authorList>
    </citation>
    <scope>NUCLEOTIDE SEQUENCE [LARGE SCALE GENOMIC DNA]</scope>
    <source>
        <strain evidence="5">H5</strain>
    </source>
</reference>
<dbReference type="EMBL" id="NMUL01000031">
    <property type="protein sequence ID" value="OXM63870.1"/>
    <property type="molecule type" value="Genomic_DNA"/>
</dbReference>
<keyword evidence="2" id="KW-1133">Transmembrane helix</keyword>
<keyword evidence="2" id="KW-0472">Membrane</keyword>
<feature type="transmembrane region" description="Helical" evidence="2">
    <location>
        <begin position="78"/>
        <end position="100"/>
    </location>
</feature>
<dbReference type="Pfam" id="PF11181">
    <property type="entry name" value="YflT"/>
    <property type="match status" value="1"/>
</dbReference>
<dbReference type="RefSeq" id="WP_093950842.1">
    <property type="nucleotide sequence ID" value="NZ_NMUL01000031.1"/>
</dbReference>
<evidence type="ECO:0000256" key="1">
    <source>
        <dbReference type="SAM" id="MobiDB-lite"/>
    </source>
</evidence>
<accession>A0A229SYM5</accession>
<feature type="compositionally biased region" description="Polar residues" evidence="1">
    <location>
        <begin position="1"/>
        <end position="18"/>
    </location>
</feature>
<evidence type="ECO:0000259" key="3">
    <source>
        <dbReference type="Pfam" id="PF11181"/>
    </source>
</evidence>
<dbReference type="Proteomes" id="UP000215199">
    <property type="component" value="Unassembled WGS sequence"/>
</dbReference>
<organism evidence="4 5">
    <name type="scientific">Amycolatopsis vastitatis</name>
    <dbReference type="NCBI Taxonomy" id="1905142"/>
    <lineage>
        <taxon>Bacteria</taxon>
        <taxon>Bacillati</taxon>
        <taxon>Actinomycetota</taxon>
        <taxon>Actinomycetes</taxon>
        <taxon>Pseudonocardiales</taxon>
        <taxon>Pseudonocardiaceae</taxon>
        <taxon>Amycolatopsis</taxon>
    </lineage>
</organism>
<evidence type="ECO:0000313" key="4">
    <source>
        <dbReference type="EMBL" id="OXM63870.1"/>
    </source>
</evidence>
<evidence type="ECO:0000256" key="2">
    <source>
        <dbReference type="SAM" id="Phobius"/>
    </source>
</evidence>
<gene>
    <name evidence="4" type="ORF">CF165_29480</name>
</gene>
<protein>
    <submittedName>
        <fullName evidence="4">DUF4199 domain-containing protein</fullName>
    </submittedName>
</protein>
<evidence type="ECO:0000313" key="5">
    <source>
        <dbReference type="Proteomes" id="UP000215199"/>
    </source>
</evidence>
<dbReference type="InterPro" id="IPR025889">
    <property type="entry name" value="GSP17M-like_dom"/>
</dbReference>
<dbReference type="OrthoDB" id="3381462at2"/>
<keyword evidence="5" id="KW-1185">Reference proteome</keyword>
<feature type="region of interest" description="Disordered" evidence="1">
    <location>
        <begin position="1"/>
        <end position="23"/>
    </location>
</feature>
<feature type="transmembrane region" description="Helical" evidence="2">
    <location>
        <begin position="106"/>
        <end position="130"/>
    </location>
</feature>
<sequence length="175" mass="18530">MTTAFTQSTFGEQQQQARPQLPTLPTGWPIGSYESYEQAQRAVDHLAGTDFPVTDVTIVGVEPLLVERVAGKMSWGKVLGSAATSGAMFGLFLGLVLSLLNPGAGLVPIAIGLVAGLGFNLLFGALGYAVNRNKRGFISQSQLVARRYDVLSQPRNAEKGRALLADLAARSAFGH</sequence>
<dbReference type="AlphaFoldDB" id="A0A229SYM5"/>